<dbReference type="AlphaFoldDB" id="A0A0F9KIL6"/>
<dbReference type="EMBL" id="LAZR01007966">
    <property type="protein sequence ID" value="KKM81778.1"/>
    <property type="molecule type" value="Genomic_DNA"/>
</dbReference>
<evidence type="ECO:0000313" key="1">
    <source>
        <dbReference type="EMBL" id="KKM81778.1"/>
    </source>
</evidence>
<comment type="caution">
    <text evidence="1">The sequence shown here is derived from an EMBL/GenBank/DDBJ whole genome shotgun (WGS) entry which is preliminary data.</text>
</comment>
<feature type="non-terminal residue" evidence="1">
    <location>
        <position position="1"/>
    </location>
</feature>
<gene>
    <name evidence="1" type="ORF">LCGC14_1326410</name>
</gene>
<accession>A0A0F9KIL6</accession>
<sequence length="728" mass="79408">VSSLVDGTITGTSPNEVSLGQTGIVTFSSTESVAKQQVINGVLGFYFKVEIIGVVDTTRISNVAVVEPFQPIQDFWDGEVRTTNSVQLFEDGINKDNTINVFEDSFIFDDATEGNTATYMDMNELTATTEYLQLGFTERIQGLQIKMIPNKSNGSTSAIGKVILKQSVIGIADSMTGITVDGVQIMSGTEIGGVISSSEFAERVAANINKHISVPNYTAEGEGNAINIISALKGTAANGLTVTGAVSGFTITNVNTAGAINITSALTVNYWSGSAWVTVGTVTDGTIDNSASFGKSGFITWNPITENTEFKREIGKEEKLHYYKLVWNSAFSPDVLSYFIAGIPVQKQIDSYKFPLHAQGRLWLFSNKDGDKNEAIVTNINELNSFNGKGVGDPFKFGDKTEIVAAVELFTKKTISVDSLILVLKESSGHIIEGDNPENWKVINLDDNIGCNAPYTLSVSTLGLEVAPLQRKSIAIWQGSSGIYMFDNSAIHTVSDDISNFFDQRNSDAINLAKVGLSYGFFEVENGEHYYHWCFASGSSTTLDKEWVLDIKRQKWFEADRGTAKALQGGGMVLDTSGNVYNYGFIDTGFIERLNNGTTYDGNTIDYEMDLGDQLPSGDINILTSMDYVRLATVSKTNTSSTIKVEHFGDTKTVATTDNSNGNAFYTFKTNKTGQRICMPSQRINTPPHMMHRLKFTISTDNETVGFEPLFVSGFYKLRGESELSITD</sequence>
<protein>
    <submittedName>
        <fullName evidence="1">Uncharacterized protein</fullName>
    </submittedName>
</protein>
<organism evidence="1">
    <name type="scientific">marine sediment metagenome</name>
    <dbReference type="NCBI Taxonomy" id="412755"/>
    <lineage>
        <taxon>unclassified sequences</taxon>
        <taxon>metagenomes</taxon>
        <taxon>ecological metagenomes</taxon>
    </lineage>
</organism>
<proteinExistence type="predicted"/>
<reference evidence="1" key="1">
    <citation type="journal article" date="2015" name="Nature">
        <title>Complex archaea that bridge the gap between prokaryotes and eukaryotes.</title>
        <authorList>
            <person name="Spang A."/>
            <person name="Saw J.H."/>
            <person name="Jorgensen S.L."/>
            <person name="Zaremba-Niedzwiedzka K."/>
            <person name="Martijn J."/>
            <person name="Lind A.E."/>
            <person name="van Eijk R."/>
            <person name="Schleper C."/>
            <person name="Guy L."/>
            <person name="Ettema T.J."/>
        </authorList>
    </citation>
    <scope>NUCLEOTIDE SEQUENCE</scope>
</reference>
<name>A0A0F9KIL6_9ZZZZ</name>